<evidence type="ECO:0000259" key="2">
    <source>
        <dbReference type="Pfam" id="PF13360"/>
    </source>
</evidence>
<evidence type="ECO:0000313" key="3">
    <source>
        <dbReference type="EMBL" id="QLG63124.1"/>
    </source>
</evidence>
<protein>
    <submittedName>
        <fullName evidence="3">PQQ-binding-like beta-propeller repeat protein</fullName>
    </submittedName>
</protein>
<proteinExistence type="predicted"/>
<evidence type="ECO:0000256" key="1">
    <source>
        <dbReference type="SAM" id="MobiDB-lite"/>
    </source>
</evidence>
<dbReference type="OrthoDB" id="136681at2157"/>
<dbReference type="Proteomes" id="UP000509626">
    <property type="component" value="Chromosome"/>
</dbReference>
<dbReference type="PROSITE" id="PS51257">
    <property type="entry name" value="PROKAR_LIPOPROTEIN"/>
    <property type="match status" value="1"/>
</dbReference>
<dbReference type="KEGG" id="halu:HUG12_15845"/>
<dbReference type="EMBL" id="CP058579">
    <property type="protein sequence ID" value="QLG63124.1"/>
    <property type="molecule type" value="Genomic_DNA"/>
</dbReference>
<gene>
    <name evidence="3" type="ORF">HUG12_15845</name>
</gene>
<dbReference type="InterPro" id="IPR006311">
    <property type="entry name" value="TAT_signal"/>
</dbReference>
<reference evidence="3 4" key="1">
    <citation type="submission" date="2020-06" db="EMBL/GenBank/DDBJ databases">
        <title>NJ-3-1, isolated from saline soil.</title>
        <authorList>
            <person name="Cui H.L."/>
            <person name="Shi X."/>
        </authorList>
    </citation>
    <scope>NUCLEOTIDE SEQUENCE [LARGE SCALE GENOMIC DNA]</scope>
    <source>
        <strain evidence="3 4">NJ-3-1</strain>
    </source>
</reference>
<feature type="domain" description="Pyrrolo-quinoline quinone repeat" evidence="2">
    <location>
        <begin position="256"/>
        <end position="335"/>
    </location>
</feature>
<dbReference type="PROSITE" id="PS51318">
    <property type="entry name" value="TAT"/>
    <property type="match status" value="1"/>
</dbReference>
<dbReference type="InterPro" id="IPR015943">
    <property type="entry name" value="WD40/YVTN_repeat-like_dom_sf"/>
</dbReference>
<evidence type="ECO:0000313" key="4">
    <source>
        <dbReference type="Proteomes" id="UP000509626"/>
    </source>
</evidence>
<dbReference type="GeneID" id="56038962"/>
<dbReference type="SUPFAM" id="SSF50998">
    <property type="entry name" value="Quinoprotein alcohol dehydrogenase-like"/>
    <property type="match status" value="1"/>
</dbReference>
<dbReference type="InterPro" id="IPR002372">
    <property type="entry name" value="PQQ_rpt_dom"/>
</dbReference>
<keyword evidence="4" id="KW-1185">Reference proteome</keyword>
<dbReference type="SMART" id="SM00564">
    <property type="entry name" value="PQQ"/>
    <property type="match status" value="4"/>
</dbReference>
<dbReference type="Pfam" id="PF13360">
    <property type="entry name" value="PQQ_2"/>
    <property type="match status" value="2"/>
</dbReference>
<dbReference type="RefSeq" id="WP_179269709.1">
    <property type="nucleotide sequence ID" value="NZ_CP058579.1"/>
</dbReference>
<sequence>MRSRRGVLSGLATAGSLALAGCTGGGFSPGSDADTEWPAPGADAAATSYVADASAPRTPPSERWRASVGTPTGRPVVADGVVVVPSERGVTGVDLGTGEELWHRSGRAYGVCAHDGSAYATLRGEPAVVALTLDAGEEEWHVPGEASFGAAPLVAPGGDRVYAGDTAGAVRAYDPRDGAALWTFDAFTGVYSLAARRDALFVGTTGGETYQLHAPRSGVSPVWRRKLPGTVRSLSADDRTVYASTAGGGLFRLETDHAAGRTRWHAADAATTTGSLVAADRSVLAVDADRAVALASGTGDERWTRAFERSGATSAPAAAGDTLFVGVGGALRALALGGGAGVEGFRLDGERWRFEATVAAVAVADGAVLAACDDLDGEPAVVALE</sequence>
<organism evidence="3 4">
    <name type="scientific">Halorarum salinum</name>
    <dbReference type="NCBI Taxonomy" id="2743089"/>
    <lineage>
        <taxon>Archaea</taxon>
        <taxon>Methanobacteriati</taxon>
        <taxon>Methanobacteriota</taxon>
        <taxon>Stenosarchaea group</taxon>
        <taxon>Halobacteria</taxon>
        <taxon>Halobacteriales</taxon>
        <taxon>Haloferacaceae</taxon>
        <taxon>Halorarum</taxon>
    </lineage>
</organism>
<feature type="domain" description="Pyrrolo-quinoline quinone repeat" evidence="2">
    <location>
        <begin position="90"/>
        <end position="185"/>
    </location>
</feature>
<dbReference type="Gene3D" id="2.130.10.10">
    <property type="entry name" value="YVTN repeat-like/Quinoprotein amine dehydrogenase"/>
    <property type="match status" value="2"/>
</dbReference>
<dbReference type="PANTHER" id="PTHR34512:SF30">
    <property type="entry name" value="OUTER MEMBRANE PROTEIN ASSEMBLY FACTOR BAMB"/>
    <property type="match status" value="1"/>
</dbReference>
<dbReference type="PANTHER" id="PTHR34512">
    <property type="entry name" value="CELL SURFACE PROTEIN"/>
    <property type="match status" value="1"/>
</dbReference>
<dbReference type="AlphaFoldDB" id="A0A7D5QIM3"/>
<name>A0A7D5QIM3_9EURY</name>
<dbReference type="InterPro" id="IPR018391">
    <property type="entry name" value="PQQ_b-propeller_rpt"/>
</dbReference>
<dbReference type="InterPro" id="IPR011047">
    <property type="entry name" value="Quinoprotein_ADH-like_sf"/>
</dbReference>
<accession>A0A7D5QIM3</accession>
<feature type="region of interest" description="Disordered" evidence="1">
    <location>
        <begin position="49"/>
        <end position="72"/>
    </location>
</feature>